<dbReference type="OrthoDB" id="20681at2759"/>
<keyword evidence="6" id="KW-1185">Reference proteome</keyword>
<accession>J4GNP7</accession>
<reference evidence="5 6" key="1">
    <citation type="journal article" date="2012" name="Appl. Environ. Microbiol.">
        <title>Short-read sequencing for genomic analysis of the brown rot fungus Fibroporia radiculosa.</title>
        <authorList>
            <person name="Tang J.D."/>
            <person name="Perkins A.D."/>
            <person name="Sonstegard T.S."/>
            <person name="Schroeder S.G."/>
            <person name="Burgess S.C."/>
            <person name="Diehl S.V."/>
        </authorList>
    </citation>
    <scope>NUCLEOTIDE SEQUENCE [LARGE SCALE GENOMIC DNA]</scope>
    <source>
        <strain evidence="5 6">TFFH 294</strain>
    </source>
</reference>
<dbReference type="STRING" id="599839.J4GNP7"/>
<dbReference type="SUPFAM" id="SSF64076">
    <property type="entry name" value="MTH938-like"/>
    <property type="match status" value="1"/>
</dbReference>
<evidence type="ECO:0000256" key="1">
    <source>
        <dbReference type="ARBA" id="ARBA00004173"/>
    </source>
</evidence>
<organism evidence="5 6">
    <name type="scientific">Fibroporia radiculosa</name>
    <dbReference type="NCBI Taxonomy" id="599839"/>
    <lineage>
        <taxon>Eukaryota</taxon>
        <taxon>Fungi</taxon>
        <taxon>Dikarya</taxon>
        <taxon>Basidiomycota</taxon>
        <taxon>Agaricomycotina</taxon>
        <taxon>Agaricomycetes</taxon>
        <taxon>Polyporales</taxon>
        <taxon>Fibroporiaceae</taxon>
        <taxon>Fibroporia</taxon>
    </lineage>
</organism>
<sequence length="173" mass="19334">MFARSTFRSLLRPRYRIPSRPLHLSSILRNQAGGLSNILEGGPAPAVLVNTITSEGIHLADGLIIPSACIFLDGKVFLWDVPQTQWEGWSKKHFDIFDVAVPKPELLLFGTGKRVSFVPPAIRQYFSQNGIQVDIMDTRNACSTYNLLSEEGRRVAAALLPLEDRSWQRTATK</sequence>
<dbReference type="Proteomes" id="UP000006352">
    <property type="component" value="Unassembled WGS sequence"/>
</dbReference>
<dbReference type="EMBL" id="HE797048">
    <property type="protein sequence ID" value="CCM01760.1"/>
    <property type="molecule type" value="Genomic_DNA"/>
</dbReference>
<dbReference type="GO" id="GO:0005743">
    <property type="term" value="C:mitochondrial inner membrane"/>
    <property type="evidence" value="ECO:0007669"/>
    <property type="project" value="TreeGrafter"/>
</dbReference>
<keyword evidence="3" id="KW-0496">Mitochondrion</keyword>
<dbReference type="GeneID" id="24096671"/>
<dbReference type="RefSeq" id="XP_012181043.1">
    <property type="nucleotide sequence ID" value="XM_012325653.1"/>
</dbReference>
<dbReference type="Pfam" id="PF04430">
    <property type="entry name" value="DUF498"/>
    <property type="match status" value="1"/>
</dbReference>
<dbReference type="InterPro" id="IPR007523">
    <property type="entry name" value="NDUFAF3/AAMDC"/>
</dbReference>
<dbReference type="Gene3D" id="3.40.1230.10">
    <property type="entry name" value="MTH938-like"/>
    <property type="match status" value="1"/>
</dbReference>
<evidence type="ECO:0000256" key="4">
    <source>
        <dbReference type="ARBA" id="ARBA00049984"/>
    </source>
</evidence>
<proteinExistence type="inferred from homology"/>
<name>J4GNP7_9APHY</name>
<dbReference type="InterPro" id="IPR034095">
    <property type="entry name" value="NDUF3"/>
</dbReference>
<comment type="subcellular location">
    <subcellularLocation>
        <location evidence="1">Mitochondrion</location>
    </subcellularLocation>
</comment>
<protein>
    <recommendedName>
        <fullName evidence="2">NADH dehydrogenase [ubiquinone] 1 alpha subcomplex assembly factor 3</fullName>
    </recommendedName>
</protein>
<evidence type="ECO:0000256" key="3">
    <source>
        <dbReference type="ARBA" id="ARBA00023128"/>
    </source>
</evidence>
<dbReference type="CDD" id="cd05125">
    <property type="entry name" value="Mth938_2P1-like"/>
    <property type="match status" value="1"/>
</dbReference>
<dbReference type="PANTHER" id="PTHR21192">
    <property type="entry name" value="NUCLEAR PROTEIN E3-3"/>
    <property type="match status" value="1"/>
</dbReference>
<evidence type="ECO:0000256" key="2">
    <source>
        <dbReference type="ARBA" id="ARBA00021776"/>
    </source>
</evidence>
<dbReference type="InParanoid" id="J4GNP7"/>
<comment type="similarity">
    <text evidence="4">Belongs to the NDUFAF3 family.</text>
</comment>
<evidence type="ECO:0000313" key="5">
    <source>
        <dbReference type="EMBL" id="CCM01760.1"/>
    </source>
</evidence>
<dbReference type="PANTHER" id="PTHR21192:SF2">
    <property type="entry name" value="NADH DEHYDROGENASE [UBIQUINONE] 1 ALPHA SUBCOMPLEX ASSEMBLY FACTOR 3"/>
    <property type="match status" value="1"/>
</dbReference>
<dbReference type="GO" id="GO:0032981">
    <property type="term" value="P:mitochondrial respiratory chain complex I assembly"/>
    <property type="evidence" value="ECO:0007669"/>
    <property type="project" value="InterPro"/>
</dbReference>
<dbReference type="AlphaFoldDB" id="J4GNP7"/>
<gene>
    <name evidence="5" type="ORF">FIBRA_03826</name>
</gene>
<dbReference type="HOGENOM" id="CLU_074390_1_2_1"/>
<dbReference type="InterPro" id="IPR036748">
    <property type="entry name" value="MTH938-like_sf"/>
</dbReference>
<evidence type="ECO:0000313" key="6">
    <source>
        <dbReference type="Proteomes" id="UP000006352"/>
    </source>
</evidence>